<keyword evidence="4" id="KW-1185">Reference proteome</keyword>
<dbReference type="EC" id="3.4.16.4" evidence="3"/>
<dbReference type="InterPro" id="IPR050491">
    <property type="entry name" value="AmpC-like"/>
</dbReference>
<keyword evidence="1" id="KW-0812">Transmembrane</keyword>
<keyword evidence="1" id="KW-0472">Membrane</keyword>
<feature type="domain" description="Beta-lactamase-related" evidence="2">
    <location>
        <begin position="99"/>
        <end position="367"/>
    </location>
</feature>
<dbReference type="GO" id="GO:0009002">
    <property type="term" value="F:serine-type D-Ala-D-Ala carboxypeptidase activity"/>
    <property type="evidence" value="ECO:0007669"/>
    <property type="project" value="UniProtKB-EC"/>
</dbReference>
<dbReference type="InterPro" id="IPR001466">
    <property type="entry name" value="Beta-lactam-related"/>
</dbReference>
<dbReference type="Proteomes" id="UP000245086">
    <property type="component" value="Unassembled WGS sequence"/>
</dbReference>
<name>A0A2P2EE71_9PROT</name>
<protein>
    <submittedName>
        <fullName evidence="3">D-alanyl-D-alanine carboxypeptidase</fullName>
        <ecNumber evidence="3">3.4.16.4</ecNumber>
    </submittedName>
</protein>
<proteinExistence type="predicted"/>
<organism evidence="3 4">
    <name type="scientific">Candidatus Phycosocius bacilliformis</name>
    <dbReference type="NCBI Taxonomy" id="1445552"/>
    <lineage>
        <taxon>Bacteria</taxon>
        <taxon>Pseudomonadati</taxon>
        <taxon>Pseudomonadota</taxon>
        <taxon>Alphaproteobacteria</taxon>
        <taxon>Caulobacterales</taxon>
        <taxon>Caulobacterales incertae sedis</taxon>
        <taxon>Candidatus Phycosocius</taxon>
    </lineage>
</organism>
<keyword evidence="3" id="KW-0378">Hydrolase</keyword>
<dbReference type="RefSeq" id="WP_108986227.1">
    <property type="nucleotide sequence ID" value="NZ_BFBR01000012.1"/>
</dbReference>
<sequence length="405" mass="43890">MLSLPRLLFRAGLLIALLVVMIVTVSFWLAGQRAGWQEVAWHLPSDGAPALKVLQGELDRETKANPNLPGQMLYVRAPSLGLDQTLVAGPGLQPSDDVRVASNTKPFVAAMVMKLVEAEKLRLDAPIGPYLSPKVRAILSEQNYQLDTITLRQLLNHTSGIPDYASVLPFRILTFGPNVLGFAPHWTAEQEIWFAARFGDLGRPGEQFGYADTNYLLAADIIKQAAGHPTIGQAARRMLNWPALGADETYWEAMEPVPAGTRRATQWRGLLDDTGLDVSYDQYGGGGLVMSMDDLGRATRAIVRGEVFKNPVSMAGIMQTPGPDGNAGGYGLGIQPVKLHGEVCWGHGGFWGTSAFHCPRLDITIARSVGQTNAMQGYREGFGPLSHVILLAQAAERTRASPTNK</sequence>
<accession>A0A2P2EE71</accession>
<dbReference type="OrthoDB" id="5705574at2"/>
<feature type="transmembrane region" description="Helical" evidence="1">
    <location>
        <begin position="7"/>
        <end position="29"/>
    </location>
</feature>
<comment type="caution">
    <text evidence="3">The sequence shown here is derived from an EMBL/GenBank/DDBJ whole genome shotgun (WGS) entry which is preliminary data.</text>
</comment>
<dbReference type="SUPFAM" id="SSF56601">
    <property type="entry name" value="beta-lactamase/transpeptidase-like"/>
    <property type="match status" value="1"/>
</dbReference>
<gene>
    <name evidence="3" type="ORF">PbB2_03040</name>
</gene>
<dbReference type="EMBL" id="BFBR01000012">
    <property type="protein sequence ID" value="GBF59345.1"/>
    <property type="molecule type" value="Genomic_DNA"/>
</dbReference>
<dbReference type="Gene3D" id="3.40.710.10">
    <property type="entry name" value="DD-peptidase/beta-lactamase superfamily"/>
    <property type="match status" value="1"/>
</dbReference>
<evidence type="ECO:0000259" key="2">
    <source>
        <dbReference type="Pfam" id="PF00144"/>
    </source>
</evidence>
<dbReference type="PANTHER" id="PTHR46825:SF7">
    <property type="entry name" value="D-ALANYL-D-ALANINE CARBOXYPEPTIDASE"/>
    <property type="match status" value="1"/>
</dbReference>
<evidence type="ECO:0000313" key="3">
    <source>
        <dbReference type="EMBL" id="GBF59345.1"/>
    </source>
</evidence>
<dbReference type="PANTHER" id="PTHR46825">
    <property type="entry name" value="D-ALANYL-D-ALANINE-CARBOXYPEPTIDASE/ENDOPEPTIDASE AMPH"/>
    <property type="match status" value="1"/>
</dbReference>
<evidence type="ECO:0000313" key="4">
    <source>
        <dbReference type="Proteomes" id="UP000245086"/>
    </source>
</evidence>
<reference evidence="3 4" key="1">
    <citation type="journal article" date="2018" name="Genome Announc.">
        <title>Draft Genome Sequence of "Candidatus Phycosocius bacilliformis," an Alphaproteobacterial Ectosymbiont of the Hydrocarbon-Producing Green Alga Botryococcus braunii.</title>
        <authorList>
            <person name="Tanabe Y."/>
            <person name="Yamaguchi H."/>
            <person name="Watanabe M.M."/>
        </authorList>
    </citation>
    <scope>NUCLEOTIDE SEQUENCE [LARGE SCALE GENOMIC DNA]</scope>
    <source>
        <strain evidence="3 4">BOTRYCO-2</strain>
    </source>
</reference>
<keyword evidence="3" id="KW-0121">Carboxypeptidase</keyword>
<dbReference type="AlphaFoldDB" id="A0A2P2EE71"/>
<evidence type="ECO:0000256" key="1">
    <source>
        <dbReference type="SAM" id="Phobius"/>
    </source>
</evidence>
<dbReference type="Pfam" id="PF00144">
    <property type="entry name" value="Beta-lactamase"/>
    <property type="match status" value="1"/>
</dbReference>
<keyword evidence="1" id="KW-1133">Transmembrane helix</keyword>
<dbReference type="InterPro" id="IPR012338">
    <property type="entry name" value="Beta-lactam/transpept-like"/>
</dbReference>
<keyword evidence="3" id="KW-0645">Protease</keyword>